<protein>
    <submittedName>
        <fullName evidence="3">Glutaredoxin domain-containing cysteine-rich protein 1-like</fullName>
    </submittedName>
</protein>
<feature type="compositionally biased region" description="Basic and acidic residues" evidence="1">
    <location>
        <begin position="32"/>
        <end position="50"/>
    </location>
</feature>
<gene>
    <name evidence="3" type="primary">LOC116942971</name>
</gene>
<evidence type="ECO:0000313" key="3">
    <source>
        <dbReference type="RefSeq" id="XP_032811403.1"/>
    </source>
</evidence>
<dbReference type="SUPFAM" id="SSF52833">
    <property type="entry name" value="Thioredoxin-like"/>
    <property type="match status" value="2"/>
</dbReference>
<dbReference type="AlphaFoldDB" id="A0AAJ7WWM2"/>
<dbReference type="KEGG" id="pmrn:116942971"/>
<dbReference type="InterPro" id="IPR036249">
    <property type="entry name" value="Thioredoxin-like_sf"/>
</dbReference>
<dbReference type="GO" id="GO:0007605">
    <property type="term" value="P:sensory perception of sound"/>
    <property type="evidence" value="ECO:0007669"/>
    <property type="project" value="InterPro"/>
</dbReference>
<dbReference type="Pfam" id="PF23733">
    <property type="entry name" value="GRXCR1-2_C"/>
    <property type="match status" value="1"/>
</dbReference>
<dbReference type="Proteomes" id="UP001318040">
    <property type="component" value="Chromosome 16"/>
</dbReference>
<feature type="region of interest" description="Disordered" evidence="1">
    <location>
        <begin position="1"/>
        <end position="85"/>
    </location>
</feature>
<feature type="compositionally biased region" description="Basic and acidic residues" evidence="1">
    <location>
        <begin position="222"/>
        <end position="232"/>
    </location>
</feature>
<evidence type="ECO:0000256" key="1">
    <source>
        <dbReference type="SAM" id="MobiDB-lite"/>
    </source>
</evidence>
<accession>A0AAJ7WWM2</accession>
<dbReference type="PANTHER" id="PTHR46990:SF1">
    <property type="entry name" value="GLUTAREDOXIN DOMAIN-CONTAINING CYSTEINE-RICH PROTEIN 1"/>
    <property type="match status" value="1"/>
</dbReference>
<evidence type="ECO:0000313" key="2">
    <source>
        <dbReference type="Proteomes" id="UP001318040"/>
    </source>
</evidence>
<proteinExistence type="predicted"/>
<sequence length="368" mass="40804">MGEKPAQVGEASGRVRFRVSSSHSGRVLQQVYEERNGKVEHHDAAAKDIEEIGAARTSPEPVPGGYQDCLPNNEQQQQQQHQEPGDEADLILSSLARSTPCFRRSDILSKNGTVRGVRHKVSAAQAHFGGLADTRPSAPRPLEIGKLVVYTTSVRVVRSTFERCEHARRILHTHHVHFEDRDVALHAEYVRDLRTRHPCPPSAADHRQLPNGASAARAAQGPRHDQRRRSGDEAQPDAASGWRGPPEPEDVCRTELMQLAPPSRDPQQAHGTPLELPAIFINGDYFGGADRLMAMNESGELRAFLRQFKRNTAPRKCAHCGGYRFVPCLACRGSKVSQVRTNFGERPRALRCTSCNENGLQRCTECTE</sequence>
<name>A0AAJ7WWM2_PETMA</name>
<dbReference type="PROSITE" id="PS51354">
    <property type="entry name" value="GLUTAREDOXIN_2"/>
    <property type="match status" value="1"/>
</dbReference>
<dbReference type="PANTHER" id="PTHR46990">
    <property type="entry name" value="GLUTAREDOXIN DOMAIN-CONTAINING CYSTEINE-RICH PROTEIN 1"/>
    <property type="match status" value="1"/>
</dbReference>
<organism evidence="2 3">
    <name type="scientific">Petromyzon marinus</name>
    <name type="common">Sea lamprey</name>
    <dbReference type="NCBI Taxonomy" id="7757"/>
    <lineage>
        <taxon>Eukaryota</taxon>
        <taxon>Metazoa</taxon>
        <taxon>Chordata</taxon>
        <taxon>Craniata</taxon>
        <taxon>Vertebrata</taxon>
        <taxon>Cyclostomata</taxon>
        <taxon>Hyperoartia</taxon>
        <taxon>Petromyzontiformes</taxon>
        <taxon>Petromyzontidae</taxon>
        <taxon>Petromyzon</taxon>
    </lineage>
</organism>
<dbReference type="Gene3D" id="3.40.30.10">
    <property type="entry name" value="Glutaredoxin"/>
    <property type="match status" value="2"/>
</dbReference>
<dbReference type="RefSeq" id="XP_032811403.1">
    <property type="nucleotide sequence ID" value="XM_032955512.1"/>
</dbReference>
<dbReference type="InterPro" id="IPR042797">
    <property type="entry name" value="GRXCR1"/>
</dbReference>
<reference evidence="3" key="1">
    <citation type="submission" date="2025-08" db="UniProtKB">
        <authorList>
            <consortium name="RefSeq"/>
        </authorList>
    </citation>
    <scope>IDENTIFICATION</scope>
    <source>
        <tissue evidence="3">Sperm</tissue>
    </source>
</reference>
<keyword evidence="2" id="KW-1185">Reference proteome</keyword>
<feature type="region of interest" description="Disordered" evidence="1">
    <location>
        <begin position="196"/>
        <end position="250"/>
    </location>
</feature>